<evidence type="ECO:0000256" key="1">
    <source>
        <dbReference type="ARBA" id="ARBA00022649"/>
    </source>
</evidence>
<reference evidence="2 3" key="1">
    <citation type="journal article" date="2016" name="Nat. Commun.">
        <title>Thousands of microbial genomes shed light on interconnected biogeochemical processes in an aquifer system.</title>
        <authorList>
            <person name="Anantharaman K."/>
            <person name="Brown C.T."/>
            <person name="Hug L.A."/>
            <person name="Sharon I."/>
            <person name="Castelle C.J."/>
            <person name="Probst A.J."/>
            <person name="Thomas B.C."/>
            <person name="Singh A."/>
            <person name="Wilkins M.J."/>
            <person name="Karaoz U."/>
            <person name="Brodie E.L."/>
            <person name="Williams K.H."/>
            <person name="Hubbard S.S."/>
            <person name="Banfield J.F."/>
        </authorList>
    </citation>
    <scope>NUCLEOTIDE SEQUENCE [LARGE SCALE GENOMIC DNA]</scope>
</reference>
<keyword evidence="1" id="KW-1277">Toxin-antitoxin system</keyword>
<name>A0A1F7RPE4_9BACT</name>
<dbReference type="AlphaFoldDB" id="A0A1F7RPE4"/>
<comment type="caution">
    <text evidence="2">The sequence shown here is derived from an EMBL/GenBank/DDBJ whole genome shotgun (WGS) entry which is preliminary data.</text>
</comment>
<dbReference type="InterPro" id="IPR007712">
    <property type="entry name" value="RelE/ParE_toxin"/>
</dbReference>
<organism evidence="2 3">
    <name type="scientific">Candidatus Schekmanbacteria bacterium GWA2_38_11</name>
    <dbReference type="NCBI Taxonomy" id="1817876"/>
    <lineage>
        <taxon>Bacteria</taxon>
        <taxon>Candidatus Schekmaniibacteriota</taxon>
    </lineage>
</organism>
<sequence length="70" mass="8191">MYKLDFSSEGESSLESLDKKTGQRVLDKLKWLIQNINNISPLPLHGKYSGLFKLRVGDWRIVYEVKHNEK</sequence>
<evidence type="ECO:0008006" key="4">
    <source>
        <dbReference type="Google" id="ProtNLM"/>
    </source>
</evidence>
<dbReference type="Pfam" id="PF05016">
    <property type="entry name" value="ParE_toxin"/>
    <property type="match status" value="1"/>
</dbReference>
<gene>
    <name evidence="2" type="ORF">A2042_03890</name>
</gene>
<dbReference type="InterPro" id="IPR035093">
    <property type="entry name" value="RelE/ParE_toxin_dom_sf"/>
</dbReference>
<feature type="non-terminal residue" evidence="2">
    <location>
        <position position="70"/>
    </location>
</feature>
<dbReference type="Proteomes" id="UP000178526">
    <property type="component" value="Unassembled WGS sequence"/>
</dbReference>
<evidence type="ECO:0000313" key="3">
    <source>
        <dbReference type="Proteomes" id="UP000178526"/>
    </source>
</evidence>
<dbReference type="EMBL" id="MGDB01000002">
    <property type="protein sequence ID" value="OGL43393.1"/>
    <property type="molecule type" value="Genomic_DNA"/>
</dbReference>
<accession>A0A1F7RPE4</accession>
<dbReference type="Gene3D" id="3.30.2310.20">
    <property type="entry name" value="RelE-like"/>
    <property type="match status" value="1"/>
</dbReference>
<proteinExistence type="predicted"/>
<protein>
    <recommendedName>
        <fullName evidence="4">Addiction module toxin RelE</fullName>
    </recommendedName>
</protein>
<evidence type="ECO:0000313" key="2">
    <source>
        <dbReference type="EMBL" id="OGL43393.1"/>
    </source>
</evidence>
<dbReference type="SUPFAM" id="SSF143011">
    <property type="entry name" value="RelE-like"/>
    <property type="match status" value="1"/>
</dbReference>